<accession>A0ABU5ZBM5</accession>
<dbReference type="Proteomes" id="UP001311730">
    <property type="component" value="Unassembled WGS sequence"/>
</dbReference>
<keyword evidence="2" id="KW-1185">Reference proteome</keyword>
<protein>
    <submittedName>
        <fullName evidence="1">Uncharacterized protein</fullName>
    </submittedName>
</protein>
<name>A0ABU5ZBM5_9FLAO</name>
<reference evidence="1 2" key="1">
    <citation type="submission" date="2023-12" db="EMBL/GenBank/DDBJ databases">
        <title>Genomic sequences of Capnocytophaga and Parvimonas strains.</title>
        <authorList>
            <person name="Watt R.M."/>
            <person name="Wang M."/>
            <person name="Yang T."/>
            <person name="Tong W.M."/>
        </authorList>
    </citation>
    <scope>NUCLEOTIDE SEQUENCE [LARGE SCALE GENOMIC DNA]</scope>
    <source>
        <strain evidence="1 2">CCUG 13096</strain>
    </source>
</reference>
<comment type="caution">
    <text evidence="1">The sequence shown here is derived from an EMBL/GenBank/DDBJ whole genome shotgun (WGS) entry which is preliminary data.</text>
</comment>
<evidence type="ECO:0000313" key="1">
    <source>
        <dbReference type="EMBL" id="MEB3076369.1"/>
    </source>
</evidence>
<proteinExistence type="predicted"/>
<sequence length="89" mass="10213">MDTTILKVNNNSEWAAAFLEYVKSLPFVEIELPKAKGKAIASSSVEILEEDEDGIPIAHRDFIMELSKEVKRGFAKRYFKVMEEKYAEK</sequence>
<dbReference type="RefSeq" id="WP_323984354.1">
    <property type="nucleotide sequence ID" value="NZ_JAYKBW010000019.1"/>
</dbReference>
<organism evidence="1 2">
    <name type="scientific">Capnocytophaga gingivalis</name>
    <dbReference type="NCBI Taxonomy" id="1017"/>
    <lineage>
        <taxon>Bacteria</taxon>
        <taxon>Pseudomonadati</taxon>
        <taxon>Bacteroidota</taxon>
        <taxon>Flavobacteriia</taxon>
        <taxon>Flavobacteriales</taxon>
        <taxon>Flavobacteriaceae</taxon>
        <taxon>Capnocytophaga</taxon>
    </lineage>
</organism>
<evidence type="ECO:0000313" key="2">
    <source>
        <dbReference type="Proteomes" id="UP001311730"/>
    </source>
</evidence>
<dbReference type="EMBL" id="JAYKBW010000019">
    <property type="protein sequence ID" value="MEB3076369.1"/>
    <property type="molecule type" value="Genomic_DNA"/>
</dbReference>
<gene>
    <name evidence="1" type="ORF">VJJ08_13840</name>
</gene>